<accession>A0A481WAU9</accession>
<protein>
    <submittedName>
        <fullName evidence="2">Ribosomal protein S2</fullName>
    </submittedName>
</protein>
<geneLocation type="mitochondrion" evidence="2"/>
<proteinExistence type="inferred from homology"/>
<organism evidence="2">
    <name type="scientific">Guillardia theta</name>
    <name type="common">Cryptophyte</name>
    <name type="synonym">Cryptomonas phi</name>
    <dbReference type="NCBI Taxonomy" id="55529"/>
    <lineage>
        <taxon>Eukaryota</taxon>
        <taxon>Cryptophyceae</taxon>
        <taxon>Pyrenomonadales</taxon>
        <taxon>Geminigeraceae</taxon>
        <taxon>Guillardia</taxon>
    </lineage>
</organism>
<dbReference type="Pfam" id="PF00318">
    <property type="entry name" value="Ribosomal_S2"/>
    <property type="match status" value="1"/>
</dbReference>
<dbReference type="GO" id="GO:0003735">
    <property type="term" value="F:structural constituent of ribosome"/>
    <property type="evidence" value="ECO:0007669"/>
    <property type="project" value="InterPro"/>
</dbReference>
<dbReference type="GO" id="GO:0005763">
    <property type="term" value="C:mitochondrial small ribosomal subunit"/>
    <property type="evidence" value="ECO:0007669"/>
    <property type="project" value="TreeGrafter"/>
</dbReference>
<keyword evidence="2" id="KW-0496">Mitochondrion</keyword>
<dbReference type="Gene3D" id="3.40.50.10490">
    <property type="entry name" value="Glucose-6-phosphate isomerase like protein, domain 1"/>
    <property type="match status" value="1"/>
</dbReference>
<gene>
    <name evidence="2" type="primary">rps2</name>
</gene>
<dbReference type="PANTHER" id="PTHR12534:SF0">
    <property type="entry name" value="SMALL RIBOSOMAL SUBUNIT PROTEIN US2M"/>
    <property type="match status" value="1"/>
</dbReference>
<dbReference type="EMBL" id="MH844545">
    <property type="protein sequence ID" value="QBJ06314.1"/>
    <property type="molecule type" value="Genomic_DNA"/>
</dbReference>
<name>A0A481WAU9_GUITH</name>
<sequence>MEKRRFRMGVNNNGFYTKINTSLKPKLFIETQLCWGHKKSALNPAINNHILGFVNDFSVFNIEHSTEYLRRSILFCCKAIISEEKNNFVFLSPRGDYRKMMFYFACRSLQTIYYDKWIHGFLTKNYIKSSLGLITPKIDKNLVSEIYKQPTPLICIEDSNYKVNRAPYSFFGNDDSRKSVFQFYKVLTSSLIKSFLYSYYLKCKTIKNK</sequence>
<keyword evidence="2" id="KW-0687">Ribonucleoprotein</keyword>
<dbReference type="InterPro" id="IPR005706">
    <property type="entry name" value="Ribosomal_uS2_bac/mit/plastid"/>
</dbReference>
<evidence type="ECO:0000256" key="1">
    <source>
        <dbReference type="ARBA" id="ARBA00006242"/>
    </source>
</evidence>
<dbReference type="AlphaFoldDB" id="A0A481WAU9"/>
<dbReference type="SUPFAM" id="SSF52313">
    <property type="entry name" value="Ribosomal protein S2"/>
    <property type="match status" value="1"/>
</dbReference>
<reference evidence="2" key="1">
    <citation type="journal article" date="2018" name="Mitochondrial DNA Part B Resour">
        <title>The complete mitochondrial genome of a transitional form in secondary endosymbiotic Cryptophyte algae Guillardia theta strain CCMP2712.</title>
        <authorList>
            <person name="Suo F."/>
            <person name="Ma Y."/>
            <person name="Manzilamu Z."/>
            <person name="Huang L."/>
        </authorList>
    </citation>
    <scope>NUCLEOTIDE SEQUENCE</scope>
</reference>
<keyword evidence="2" id="KW-0689">Ribosomal protein</keyword>
<dbReference type="InterPro" id="IPR001865">
    <property type="entry name" value="Ribosomal_uS2"/>
</dbReference>
<evidence type="ECO:0000313" key="2">
    <source>
        <dbReference type="EMBL" id="QBJ06314.1"/>
    </source>
</evidence>
<comment type="similarity">
    <text evidence="1">Belongs to the universal ribosomal protein uS2 family.</text>
</comment>
<dbReference type="RefSeq" id="YP_009577945.1">
    <property type="nucleotide sequence ID" value="NC_041490.1"/>
</dbReference>
<dbReference type="PANTHER" id="PTHR12534">
    <property type="entry name" value="30S RIBOSOMAL PROTEIN S2 PROKARYOTIC AND ORGANELLAR"/>
    <property type="match status" value="1"/>
</dbReference>
<dbReference type="GO" id="GO:0006412">
    <property type="term" value="P:translation"/>
    <property type="evidence" value="ECO:0007669"/>
    <property type="project" value="InterPro"/>
</dbReference>
<dbReference type="GeneID" id="39703320"/>
<reference evidence="2" key="2">
    <citation type="submission" date="2018-09" db="EMBL/GenBank/DDBJ databases">
        <authorList>
            <person name="Suo F.Y."/>
            <person name="Ma Y.F."/>
            <person name="Huang L.D."/>
        </authorList>
    </citation>
    <scope>NUCLEOTIDE SEQUENCE</scope>
</reference>
<dbReference type="InterPro" id="IPR023591">
    <property type="entry name" value="Ribosomal_uS2_flav_dom_sf"/>
</dbReference>